<protein>
    <recommendedName>
        <fullName evidence="4">DUF962 domain-containing protein</fullName>
    </recommendedName>
</protein>
<dbReference type="GO" id="GO:0016020">
    <property type="term" value="C:membrane"/>
    <property type="evidence" value="ECO:0007669"/>
    <property type="project" value="GOC"/>
</dbReference>
<dbReference type="PANTHER" id="PTHR28026">
    <property type="entry name" value="DUF962 DOMAIN PROTEIN (AFU_ORTHOLOGUE AFUA_8G05310)"/>
    <property type="match status" value="1"/>
</dbReference>
<proteinExistence type="predicted"/>
<dbReference type="GO" id="GO:0046521">
    <property type="term" value="P:sphingoid catabolic process"/>
    <property type="evidence" value="ECO:0007669"/>
    <property type="project" value="TreeGrafter"/>
</dbReference>
<keyword evidence="1" id="KW-0812">Transmembrane</keyword>
<evidence type="ECO:0000256" key="1">
    <source>
        <dbReference type="SAM" id="Phobius"/>
    </source>
</evidence>
<dbReference type="EMBL" id="JALJOU010000046">
    <property type="protein sequence ID" value="KAK9831464.1"/>
    <property type="molecule type" value="Genomic_DNA"/>
</dbReference>
<reference evidence="2 3" key="1">
    <citation type="journal article" date="2024" name="Nat. Commun.">
        <title>Phylogenomics reveals the evolutionary origins of lichenization in chlorophyte algae.</title>
        <authorList>
            <person name="Puginier C."/>
            <person name="Libourel C."/>
            <person name="Otte J."/>
            <person name="Skaloud P."/>
            <person name="Haon M."/>
            <person name="Grisel S."/>
            <person name="Petersen M."/>
            <person name="Berrin J.G."/>
            <person name="Delaux P.M."/>
            <person name="Dal Grande F."/>
            <person name="Keller J."/>
        </authorList>
    </citation>
    <scope>NUCLEOTIDE SEQUENCE [LARGE SCALE GENOMIC DNA]</scope>
    <source>
        <strain evidence="2 3">SAG 245.80</strain>
    </source>
</reference>
<dbReference type="Pfam" id="PF06127">
    <property type="entry name" value="Mpo1-like"/>
    <property type="match status" value="1"/>
</dbReference>
<dbReference type="Proteomes" id="UP001445335">
    <property type="component" value="Unassembled WGS sequence"/>
</dbReference>
<keyword evidence="1" id="KW-1133">Transmembrane helix</keyword>
<keyword evidence="1" id="KW-0472">Membrane</keyword>
<name>A0AAW1RCH2_9CHLO</name>
<sequence>MKPQQSPGLSFNLHDQLVFYGSYHSRGWNQAIHFVFVPLIMWSAAVQVGHIMVEKRRPALLDSFFQSLVLAGLFAWMEGLFFLGYRPKLQAGLELAISANLHTLQAEREALLQGAKAAPAK</sequence>
<accession>A0AAW1RCH2</accession>
<feature type="transmembrane region" description="Helical" evidence="1">
    <location>
        <begin position="31"/>
        <end position="52"/>
    </location>
</feature>
<comment type="caution">
    <text evidence="2">The sequence shown here is derived from an EMBL/GenBank/DDBJ whole genome shotgun (WGS) entry which is preliminary data.</text>
</comment>
<dbReference type="GO" id="GO:0005783">
    <property type="term" value="C:endoplasmic reticulum"/>
    <property type="evidence" value="ECO:0007669"/>
    <property type="project" value="TreeGrafter"/>
</dbReference>
<gene>
    <name evidence="2" type="ORF">WJX81_007887</name>
</gene>
<organism evidence="2 3">
    <name type="scientific">Elliptochloris bilobata</name>
    <dbReference type="NCBI Taxonomy" id="381761"/>
    <lineage>
        <taxon>Eukaryota</taxon>
        <taxon>Viridiplantae</taxon>
        <taxon>Chlorophyta</taxon>
        <taxon>core chlorophytes</taxon>
        <taxon>Trebouxiophyceae</taxon>
        <taxon>Trebouxiophyceae incertae sedis</taxon>
        <taxon>Elliptochloris clade</taxon>
        <taxon>Elliptochloris</taxon>
    </lineage>
</organism>
<feature type="transmembrane region" description="Helical" evidence="1">
    <location>
        <begin position="64"/>
        <end position="85"/>
    </location>
</feature>
<dbReference type="AlphaFoldDB" id="A0AAW1RCH2"/>
<evidence type="ECO:0008006" key="4">
    <source>
        <dbReference type="Google" id="ProtNLM"/>
    </source>
</evidence>
<keyword evidence="3" id="KW-1185">Reference proteome</keyword>
<evidence type="ECO:0000313" key="3">
    <source>
        <dbReference type="Proteomes" id="UP001445335"/>
    </source>
</evidence>
<dbReference type="InterPro" id="IPR009305">
    <property type="entry name" value="Mpo1-like"/>
</dbReference>
<evidence type="ECO:0000313" key="2">
    <source>
        <dbReference type="EMBL" id="KAK9831464.1"/>
    </source>
</evidence>
<dbReference type="PANTHER" id="PTHR28026:SF9">
    <property type="entry name" value="2-HYDROXY-PALMITIC ACID DIOXYGENASE MPO1"/>
    <property type="match status" value="1"/>
</dbReference>